<dbReference type="PANTHER" id="PTHR11102">
    <property type="entry name" value="SEL-1-LIKE PROTEIN"/>
    <property type="match status" value="1"/>
</dbReference>
<dbReference type="InterPro" id="IPR006597">
    <property type="entry name" value="Sel1-like"/>
</dbReference>
<evidence type="ECO:0000256" key="1">
    <source>
        <dbReference type="ARBA" id="ARBA00001526"/>
    </source>
</evidence>
<dbReference type="SMART" id="SM00671">
    <property type="entry name" value="SEL1"/>
    <property type="match status" value="3"/>
</dbReference>
<evidence type="ECO:0000313" key="5">
    <source>
        <dbReference type="EMBL" id="QKF66626.1"/>
    </source>
</evidence>
<keyword evidence="3" id="KW-1015">Disulfide bond</keyword>
<organism evidence="5 6">
    <name type="scientific">Arcobacter venerupis</name>
    <dbReference type="NCBI Taxonomy" id="1054033"/>
    <lineage>
        <taxon>Bacteria</taxon>
        <taxon>Pseudomonadati</taxon>
        <taxon>Campylobacterota</taxon>
        <taxon>Epsilonproteobacteria</taxon>
        <taxon>Campylobacterales</taxon>
        <taxon>Arcobacteraceae</taxon>
        <taxon>Arcobacter</taxon>
    </lineage>
</organism>
<comment type="catalytic activity">
    <reaction evidence="1">
        <text>a beta-lactam + H2O = a substituted beta-amino acid</text>
        <dbReference type="Rhea" id="RHEA:20401"/>
        <dbReference type="ChEBI" id="CHEBI:15377"/>
        <dbReference type="ChEBI" id="CHEBI:35627"/>
        <dbReference type="ChEBI" id="CHEBI:140347"/>
        <dbReference type="EC" id="3.5.2.6"/>
    </reaction>
</comment>
<gene>
    <name evidence="5" type="ORF">AVENP_1071</name>
</gene>
<dbReference type="GO" id="GO:0046677">
    <property type="term" value="P:response to antibiotic"/>
    <property type="evidence" value="ECO:0007669"/>
    <property type="project" value="UniProtKB-KW"/>
</dbReference>
<dbReference type="PANTHER" id="PTHR11102:SF160">
    <property type="entry name" value="ERAD-ASSOCIATED E3 UBIQUITIN-PROTEIN LIGASE COMPONENT HRD3"/>
    <property type="match status" value="1"/>
</dbReference>
<keyword evidence="4" id="KW-0046">Antibiotic resistance</keyword>
<protein>
    <recommendedName>
        <fullName evidence="2">beta-lactamase</fullName>
        <ecNumber evidence="2">3.5.2.6</ecNumber>
    </recommendedName>
</protein>
<dbReference type="InterPro" id="IPR011990">
    <property type="entry name" value="TPR-like_helical_dom_sf"/>
</dbReference>
<dbReference type="EC" id="3.5.2.6" evidence="2"/>
<evidence type="ECO:0000256" key="4">
    <source>
        <dbReference type="ARBA" id="ARBA00023251"/>
    </source>
</evidence>
<dbReference type="EMBL" id="CP053840">
    <property type="protein sequence ID" value="QKF66626.1"/>
    <property type="molecule type" value="Genomic_DNA"/>
</dbReference>
<dbReference type="RefSeq" id="WP_128358920.1">
    <property type="nucleotide sequence ID" value="NZ_CP053840.1"/>
</dbReference>
<evidence type="ECO:0000256" key="2">
    <source>
        <dbReference type="ARBA" id="ARBA00012865"/>
    </source>
</evidence>
<name>A0AAE7E4E8_9BACT</name>
<dbReference type="Proteomes" id="UP000503482">
    <property type="component" value="Chromosome"/>
</dbReference>
<keyword evidence="6" id="KW-1185">Reference proteome</keyword>
<accession>A0AAE7E4E8</accession>
<dbReference type="GO" id="GO:0008800">
    <property type="term" value="F:beta-lactamase activity"/>
    <property type="evidence" value="ECO:0007669"/>
    <property type="project" value="UniProtKB-EC"/>
</dbReference>
<dbReference type="Gene3D" id="1.25.40.10">
    <property type="entry name" value="Tetratricopeptide repeat domain"/>
    <property type="match status" value="1"/>
</dbReference>
<sequence length="222" mass="25445">MKKLLFLLIFLGTFLNALTFEEVYTIQKVQGTMKALSGYKELAKQNNPKAIHELALIYLSGDGIARNINKAQELLEKASDLGNTESTYVLAKLYLSKKTIFFDEKKAYNTFVDAANKNHSKAQLMLARFFLLGEIVPKDYEKAMYYFVLASKQKEYEANCFIAYMYATGTGVFPNFGRAHAFAKDGFNRKDKLCVKVWNDYNLFKYPKDEGFKIGDYNEPTK</sequence>
<dbReference type="InterPro" id="IPR050767">
    <property type="entry name" value="Sel1_AlgK"/>
</dbReference>
<dbReference type="SUPFAM" id="SSF81901">
    <property type="entry name" value="HCP-like"/>
    <property type="match status" value="1"/>
</dbReference>
<dbReference type="KEGG" id="avp:AVENP_1071"/>
<proteinExistence type="predicted"/>
<evidence type="ECO:0000256" key="3">
    <source>
        <dbReference type="ARBA" id="ARBA00023157"/>
    </source>
</evidence>
<dbReference type="AlphaFoldDB" id="A0AAE7E4E8"/>
<dbReference type="Pfam" id="PF08238">
    <property type="entry name" value="Sel1"/>
    <property type="match status" value="3"/>
</dbReference>
<evidence type="ECO:0000313" key="6">
    <source>
        <dbReference type="Proteomes" id="UP000503482"/>
    </source>
</evidence>
<reference evidence="5 6" key="1">
    <citation type="submission" date="2020-05" db="EMBL/GenBank/DDBJ databases">
        <title>Complete genome sequencing of Campylobacter and Arcobacter type strains.</title>
        <authorList>
            <person name="Miller W.G."/>
            <person name="Yee E."/>
        </authorList>
    </citation>
    <scope>NUCLEOTIDE SEQUENCE [LARGE SCALE GENOMIC DNA]</scope>
    <source>
        <strain evidence="5 6">LMG 26156</strain>
    </source>
</reference>